<sequence length="136" mass="14500">MTWYLVIRSDARYGESVPASALTAYLDSLPELRRTDLSGYTAATGPLGSVELVIASCAPSGGYAAYPDRLPAEINLVELICSSSRSSFAAERSLAERIAERLGWEVVDDDTGEVLRARDLGSGRPETSTTIGQCPA</sequence>
<organism evidence="1 2">
    <name type="scientific">Kitasatospora kazusensis</name>
    <dbReference type="NCBI Taxonomy" id="407974"/>
    <lineage>
        <taxon>Bacteria</taxon>
        <taxon>Bacillati</taxon>
        <taxon>Actinomycetota</taxon>
        <taxon>Actinomycetes</taxon>
        <taxon>Kitasatosporales</taxon>
        <taxon>Streptomycetaceae</taxon>
        <taxon>Kitasatospora</taxon>
    </lineage>
</organism>
<evidence type="ECO:0000313" key="2">
    <source>
        <dbReference type="Proteomes" id="UP001422759"/>
    </source>
</evidence>
<dbReference type="Proteomes" id="UP001422759">
    <property type="component" value="Unassembled WGS sequence"/>
</dbReference>
<dbReference type="EMBL" id="BAAANT010000017">
    <property type="protein sequence ID" value="GAA2145210.1"/>
    <property type="molecule type" value="Genomic_DNA"/>
</dbReference>
<accession>A0ABP5LHB6</accession>
<reference evidence="2" key="1">
    <citation type="journal article" date="2019" name="Int. J. Syst. Evol. Microbiol.">
        <title>The Global Catalogue of Microorganisms (GCM) 10K type strain sequencing project: providing services to taxonomists for standard genome sequencing and annotation.</title>
        <authorList>
            <consortium name="The Broad Institute Genomics Platform"/>
            <consortium name="The Broad Institute Genome Sequencing Center for Infectious Disease"/>
            <person name="Wu L."/>
            <person name="Ma J."/>
        </authorList>
    </citation>
    <scope>NUCLEOTIDE SEQUENCE [LARGE SCALE GENOMIC DNA]</scope>
    <source>
        <strain evidence="2">JCM 14560</strain>
    </source>
</reference>
<name>A0ABP5LHB6_9ACTN</name>
<gene>
    <name evidence="1" type="ORF">GCM10009760_33610</name>
</gene>
<proteinExistence type="predicted"/>
<protein>
    <submittedName>
        <fullName evidence="1">Uncharacterized protein</fullName>
    </submittedName>
</protein>
<evidence type="ECO:0000313" key="1">
    <source>
        <dbReference type="EMBL" id="GAA2145210.1"/>
    </source>
</evidence>
<keyword evidence="2" id="KW-1185">Reference proteome</keyword>
<comment type="caution">
    <text evidence="1">The sequence shown here is derived from an EMBL/GenBank/DDBJ whole genome shotgun (WGS) entry which is preliminary data.</text>
</comment>
<dbReference type="RefSeq" id="WP_344465670.1">
    <property type="nucleotide sequence ID" value="NZ_BAAANT010000017.1"/>
</dbReference>